<evidence type="ECO:0000313" key="1">
    <source>
        <dbReference type="EMBL" id="KAJ8716986.1"/>
    </source>
</evidence>
<protein>
    <submittedName>
        <fullName evidence="1">Uncharacterized protein</fullName>
    </submittedName>
</protein>
<sequence length="678" mass="78026">MFDTVLLLFVVQSSVVLSYGLNDSDYNRMPPLYYLDGFEECFDKPDAMYCYGEFVLVSDEPSEVLTIAQEYSNNIRHYNHTVLRHGYCMKKTCNEFYNFTESEVDLRLSFEACSNKTIYDQYKLKTRLTDELDCSKRDRDQPIDNLDILVGVICMLIILANLIGSLCDNYLDKGNERRGLKFLYCFSIFRNWKTFVAPAGEGQDPRFKALKGIHGIRALNVVAVVMAHASFRFAMLLTNPKYLEGLFQSTILTLLMSGSLIMQTFFIVSSFLLVYNWMMYSEKKPLSWSMLPQQIVMRWLRLTPSYALILGLTATWFSRLVSGGPLWKRIVYYEKRDCRQNWWAHLLYINNYVKTSNCMMQTWYLAADTQLYIFGVIIFLLCRTNLKRKVVLSFFFVVGIIGPMLHTYYQELISVLLASPEMVLNVFLDDPFFQKVFIKGHTNMVGYVIGMSLGYIIYNWQRAGGDPKQFQKYRYLYWSSVLVALLAYCSSYTVFYDGPPMPMYVHILLAGFQKTVFGLAIAIIIAGVVIQFEGLYRPVLEWRPFVFIARLSYSAYLLHVAFIKPETASIIYLQRISIIGGLLHDCTTAVGVFIAAFFFCLLVEMPFTKLLKVIFKRPNNETQDIKSVKETNKTEDGNGIDMSQTKTTDEQGADMSQTKTEEGTIVIKMGIKTESSAQ</sequence>
<evidence type="ECO:0000313" key="2">
    <source>
        <dbReference type="Proteomes" id="UP001231649"/>
    </source>
</evidence>
<reference evidence="1" key="1">
    <citation type="submission" date="2023-03" db="EMBL/GenBank/DDBJ databases">
        <title>Chromosome-level genomes of two armyworms, Mythimna separata and Mythimna loreyi, provide insights into the biosynthesis and reception of sex pheromones.</title>
        <authorList>
            <person name="Zhao H."/>
        </authorList>
    </citation>
    <scope>NUCLEOTIDE SEQUENCE</scope>
    <source>
        <strain evidence="1">BeijingLab</strain>
    </source>
</reference>
<dbReference type="EMBL" id="CM056794">
    <property type="protein sequence ID" value="KAJ8716986.1"/>
    <property type="molecule type" value="Genomic_DNA"/>
</dbReference>
<accession>A0ACC2QGV3</accession>
<comment type="caution">
    <text evidence="1">The sequence shown here is derived from an EMBL/GenBank/DDBJ whole genome shotgun (WGS) entry which is preliminary data.</text>
</comment>
<proteinExistence type="predicted"/>
<organism evidence="1 2">
    <name type="scientific">Mythimna loreyi</name>
    <dbReference type="NCBI Taxonomy" id="667449"/>
    <lineage>
        <taxon>Eukaryota</taxon>
        <taxon>Metazoa</taxon>
        <taxon>Ecdysozoa</taxon>
        <taxon>Arthropoda</taxon>
        <taxon>Hexapoda</taxon>
        <taxon>Insecta</taxon>
        <taxon>Pterygota</taxon>
        <taxon>Neoptera</taxon>
        <taxon>Endopterygota</taxon>
        <taxon>Lepidoptera</taxon>
        <taxon>Glossata</taxon>
        <taxon>Ditrysia</taxon>
        <taxon>Noctuoidea</taxon>
        <taxon>Noctuidae</taxon>
        <taxon>Noctuinae</taxon>
        <taxon>Hadenini</taxon>
        <taxon>Mythimna</taxon>
    </lineage>
</organism>
<dbReference type="Proteomes" id="UP001231649">
    <property type="component" value="Chromosome 18"/>
</dbReference>
<gene>
    <name evidence="1" type="ORF">PYW08_005385</name>
</gene>
<name>A0ACC2QGV3_9NEOP</name>
<keyword evidence="2" id="KW-1185">Reference proteome</keyword>